<dbReference type="Pfam" id="PF00839">
    <property type="entry name" value="Cys_rich_FGFR"/>
    <property type="match status" value="2"/>
</dbReference>
<dbReference type="Proteomes" id="UP000606044">
    <property type="component" value="Unassembled WGS sequence"/>
</dbReference>
<keyword evidence="1" id="KW-0732">Signal</keyword>
<gene>
    <name evidence="2" type="ORF">GCM10007301_28090</name>
</gene>
<sequence>MKMHSWIAVAGALALASTSAQAQTMSYREAGALLAKSCGPDIRKYCGTVNLGSGKLIGCLDTNAGKVAAKCKTDFVAVKASLAKRAMAQQAIFKLCNADAARFCQGIVPGDGNLISCLVEASKAVSKPCNQTITDAGWR</sequence>
<evidence type="ECO:0000313" key="3">
    <source>
        <dbReference type="Proteomes" id="UP000606044"/>
    </source>
</evidence>
<comment type="caution">
    <text evidence="2">The sequence shown here is derived from an EMBL/GenBank/DDBJ whole genome shotgun (WGS) entry which is preliminary data.</text>
</comment>
<protein>
    <recommendedName>
        <fullName evidence="4">Cysteine rich repeat protein</fullName>
    </recommendedName>
</protein>
<dbReference type="InterPro" id="IPR039728">
    <property type="entry name" value="GLG1"/>
</dbReference>
<reference evidence="2" key="2">
    <citation type="submission" date="2020-09" db="EMBL/GenBank/DDBJ databases">
        <authorList>
            <person name="Sun Q."/>
            <person name="Sedlacek I."/>
        </authorList>
    </citation>
    <scope>NUCLEOTIDE SEQUENCE</scope>
    <source>
        <strain evidence="2">CCM 7897</strain>
    </source>
</reference>
<dbReference type="GO" id="GO:0016020">
    <property type="term" value="C:membrane"/>
    <property type="evidence" value="ECO:0007669"/>
    <property type="project" value="InterPro"/>
</dbReference>
<dbReference type="AlphaFoldDB" id="A0A917FC30"/>
<evidence type="ECO:0008006" key="4">
    <source>
        <dbReference type="Google" id="ProtNLM"/>
    </source>
</evidence>
<organism evidence="2 3">
    <name type="scientific">Azorhizobium oxalatiphilum</name>
    <dbReference type="NCBI Taxonomy" id="980631"/>
    <lineage>
        <taxon>Bacteria</taxon>
        <taxon>Pseudomonadati</taxon>
        <taxon>Pseudomonadota</taxon>
        <taxon>Alphaproteobacteria</taxon>
        <taxon>Hyphomicrobiales</taxon>
        <taxon>Xanthobacteraceae</taxon>
        <taxon>Azorhizobium</taxon>
    </lineage>
</organism>
<proteinExistence type="predicted"/>
<dbReference type="PANTHER" id="PTHR11884:SF1">
    <property type="entry name" value="GOLGI APPARATUS PROTEIN 1"/>
    <property type="match status" value="1"/>
</dbReference>
<reference evidence="2" key="1">
    <citation type="journal article" date="2014" name="Int. J. Syst. Evol. Microbiol.">
        <title>Complete genome sequence of Corynebacterium casei LMG S-19264T (=DSM 44701T), isolated from a smear-ripened cheese.</title>
        <authorList>
            <consortium name="US DOE Joint Genome Institute (JGI-PGF)"/>
            <person name="Walter F."/>
            <person name="Albersmeier A."/>
            <person name="Kalinowski J."/>
            <person name="Ruckert C."/>
        </authorList>
    </citation>
    <scope>NUCLEOTIDE SEQUENCE</scope>
    <source>
        <strain evidence="2">CCM 7897</strain>
    </source>
</reference>
<dbReference type="PANTHER" id="PTHR11884">
    <property type="entry name" value="SELECTIN LIGAND RELATED"/>
    <property type="match status" value="1"/>
</dbReference>
<accession>A0A917FC30</accession>
<keyword evidence="3" id="KW-1185">Reference proteome</keyword>
<dbReference type="EMBL" id="BMCT01000003">
    <property type="protein sequence ID" value="GGF66829.1"/>
    <property type="molecule type" value="Genomic_DNA"/>
</dbReference>
<dbReference type="InterPro" id="IPR001893">
    <property type="entry name" value="Cys-rich_GLG1_repeat"/>
</dbReference>
<name>A0A917FC30_9HYPH</name>
<evidence type="ECO:0000256" key="1">
    <source>
        <dbReference type="SAM" id="SignalP"/>
    </source>
</evidence>
<feature type="chain" id="PRO_5037506116" description="Cysteine rich repeat protein" evidence="1">
    <location>
        <begin position="23"/>
        <end position="139"/>
    </location>
</feature>
<dbReference type="RefSeq" id="WP_244644393.1">
    <property type="nucleotide sequence ID" value="NZ_BMCT01000003.1"/>
</dbReference>
<feature type="signal peptide" evidence="1">
    <location>
        <begin position="1"/>
        <end position="22"/>
    </location>
</feature>
<evidence type="ECO:0000313" key="2">
    <source>
        <dbReference type="EMBL" id="GGF66829.1"/>
    </source>
</evidence>